<dbReference type="OrthoDB" id="1903409at2"/>
<gene>
    <name evidence="1" type="ORF">SAMN02745163_03193</name>
</gene>
<evidence type="ECO:0000313" key="2">
    <source>
        <dbReference type="Proteomes" id="UP000184310"/>
    </source>
</evidence>
<reference evidence="1 2" key="1">
    <citation type="submission" date="2016-11" db="EMBL/GenBank/DDBJ databases">
        <authorList>
            <person name="Jaros S."/>
            <person name="Januszkiewicz K."/>
            <person name="Wedrychowicz H."/>
        </authorList>
    </citation>
    <scope>NUCLEOTIDE SEQUENCE [LARGE SCALE GENOMIC DNA]</scope>
    <source>
        <strain evidence="1 2">DSM 21758</strain>
    </source>
</reference>
<keyword evidence="2" id="KW-1185">Reference proteome</keyword>
<proteinExistence type="predicted"/>
<dbReference type="AlphaFoldDB" id="A0A1M6PLL4"/>
<protein>
    <submittedName>
        <fullName evidence="1">Uncharacterized protein</fullName>
    </submittedName>
</protein>
<evidence type="ECO:0000313" key="1">
    <source>
        <dbReference type="EMBL" id="SHK08832.1"/>
    </source>
</evidence>
<sequence length="180" mass="21175">MKNIKQLIEKIKVNEQVIGIKTSELLNIKIKEVNDILDIAFKYLTFDKIENLELTHFNAEYGNLLFFQNLCQHAILLDNLIDVNRVLTPNSIDKYELWLLWNKEFCVIRLKSIPFNTANKSIEIREVIDYGDCAFKVHNGTFIWNMDNIINNIEDNLKTTLASKENIRQFIELELNKIKD</sequence>
<dbReference type="EMBL" id="FQZB01000013">
    <property type="protein sequence ID" value="SHK08832.1"/>
    <property type="molecule type" value="Genomic_DNA"/>
</dbReference>
<organism evidence="1 2">
    <name type="scientific">Clostridium cavendishii DSM 21758</name>
    <dbReference type="NCBI Taxonomy" id="1121302"/>
    <lineage>
        <taxon>Bacteria</taxon>
        <taxon>Bacillati</taxon>
        <taxon>Bacillota</taxon>
        <taxon>Clostridia</taxon>
        <taxon>Eubacteriales</taxon>
        <taxon>Clostridiaceae</taxon>
        <taxon>Clostridium</taxon>
    </lineage>
</organism>
<accession>A0A1M6PLL4</accession>
<dbReference type="Proteomes" id="UP000184310">
    <property type="component" value="Unassembled WGS sequence"/>
</dbReference>
<dbReference type="RefSeq" id="WP_072990024.1">
    <property type="nucleotide sequence ID" value="NZ_FQZB01000013.1"/>
</dbReference>
<name>A0A1M6PLL4_9CLOT</name>